<dbReference type="PANTHER" id="PTHR10138">
    <property type="entry name" value="TRYPTOPHAN 2,3-DIOXYGENASE"/>
    <property type="match status" value="1"/>
</dbReference>
<dbReference type="Pfam" id="PF03301">
    <property type="entry name" value="Trp_dioxygenase"/>
    <property type="match status" value="1"/>
</dbReference>
<evidence type="ECO:0000313" key="3">
    <source>
        <dbReference type="EMBL" id="CAF3956816.1"/>
    </source>
</evidence>
<dbReference type="PANTHER" id="PTHR10138:SF0">
    <property type="entry name" value="TRYPTOPHAN 2,3-DIOXYGENASE"/>
    <property type="match status" value="1"/>
</dbReference>
<dbReference type="Proteomes" id="UP000663845">
    <property type="component" value="Unassembled WGS sequence"/>
</dbReference>
<reference evidence="3" key="1">
    <citation type="submission" date="2021-02" db="EMBL/GenBank/DDBJ databases">
        <authorList>
            <person name="Nowell W R."/>
        </authorList>
    </citation>
    <scope>NUCLEOTIDE SEQUENCE</scope>
</reference>
<dbReference type="GO" id="GO:0004833">
    <property type="term" value="F:L-tryptophan 2,3-dioxygenase activity"/>
    <property type="evidence" value="ECO:0007669"/>
    <property type="project" value="InterPro"/>
</dbReference>
<dbReference type="GO" id="GO:0019441">
    <property type="term" value="P:L-tryptophan catabolic process to kynurenine"/>
    <property type="evidence" value="ECO:0007669"/>
    <property type="project" value="InterPro"/>
</dbReference>
<comment type="caution">
    <text evidence="3">The sequence shown here is derived from an EMBL/GenBank/DDBJ whole genome shotgun (WGS) entry which is preliminary data.</text>
</comment>
<dbReference type="Proteomes" id="UP000663868">
    <property type="component" value="Unassembled WGS sequence"/>
</dbReference>
<sequence length="430" mass="50031">MSCPYLQSNLDNMKNNNSNVDQIPILTTTENSITNDHVHVTEPLNYTTYLGLNSLLSSLRCLSHVDRSNESSLPVHDEHFFIIIHQAFELWFKEIIYEIDSIRDIFGSNDDVTTFVFDISLRLNRIGKVWKILIDQLQLLESMTPMEFLEFREFITPASGFQSLQFRIIEMKLGLTDKSRDAYKSKYFTETMFKGKQSNELQTSIGEVSLLRHIERWLEKIYDETSFDFCEVYEEAVESMIDHDKQEKFQNGIDEQIAEKEADKAKLQFDEMINEEKYNALVNSNQRRISHKAMLAALMIAHYYQQPCFQQVYQIISLLMDNDTLMASWRHRHILLVLRQIGRKPGTGGTDGFTYLQATLKFLPEFVGNSASPRTALSSLTLQSPRQIPIMIKQQSRISKHSSNQDSTQYKQFLFCLLLFVAGYFFSLIY</sequence>
<dbReference type="EMBL" id="CAJNOE010000563">
    <property type="protein sequence ID" value="CAF1271651.1"/>
    <property type="molecule type" value="Genomic_DNA"/>
</dbReference>
<organism evidence="3 5">
    <name type="scientific">Adineta steineri</name>
    <dbReference type="NCBI Taxonomy" id="433720"/>
    <lineage>
        <taxon>Eukaryota</taxon>
        <taxon>Metazoa</taxon>
        <taxon>Spiralia</taxon>
        <taxon>Gnathifera</taxon>
        <taxon>Rotifera</taxon>
        <taxon>Eurotatoria</taxon>
        <taxon>Bdelloidea</taxon>
        <taxon>Adinetida</taxon>
        <taxon>Adinetidae</taxon>
        <taxon>Adineta</taxon>
    </lineage>
</organism>
<evidence type="ECO:0000313" key="2">
    <source>
        <dbReference type="EMBL" id="CAF1312911.1"/>
    </source>
</evidence>
<dbReference type="EMBL" id="CAJOAZ010002753">
    <property type="protein sequence ID" value="CAF3956816.1"/>
    <property type="molecule type" value="Genomic_DNA"/>
</dbReference>
<dbReference type="GO" id="GO:0020037">
    <property type="term" value="F:heme binding"/>
    <property type="evidence" value="ECO:0007669"/>
    <property type="project" value="InterPro"/>
</dbReference>
<dbReference type="Proteomes" id="UP000663844">
    <property type="component" value="Unassembled WGS sequence"/>
</dbReference>
<dbReference type="Proteomes" id="UP000663860">
    <property type="component" value="Unassembled WGS sequence"/>
</dbReference>
<evidence type="ECO:0000313" key="1">
    <source>
        <dbReference type="EMBL" id="CAF1271651.1"/>
    </source>
</evidence>
<dbReference type="InterPro" id="IPR037217">
    <property type="entry name" value="Trp/Indoleamine_2_3_dOase-like"/>
</dbReference>
<evidence type="ECO:0008006" key="6">
    <source>
        <dbReference type="Google" id="ProtNLM"/>
    </source>
</evidence>
<dbReference type="Gene3D" id="1.20.58.480">
    <property type="match status" value="1"/>
</dbReference>
<dbReference type="SUPFAM" id="SSF140959">
    <property type="entry name" value="Indolic compounds 2,3-dioxygenase-like"/>
    <property type="match status" value="1"/>
</dbReference>
<dbReference type="Gene3D" id="1.10.287.3810">
    <property type="match status" value="1"/>
</dbReference>
<accession>A0A819KZK8</accession>
<protein>
    <recommendedName>
        <fullName evidence="6">Tryptophan 2,3-dioxygenase</fullName>
    </recommendedName>
</protein>
<dbReference type="AlphaFoldDB" id="A0A819KZK8"/>
<dbReference type="GO" id="GO:0046872">
    <property type="term" value="F:metal ion binding"/>
    <property type="evidence" value="ECO:0007669"/>
    <property type="project" value="InterPro"/>
</dbReference>
<dbReference type="EMBL" id="CAJNOG010000606">
    <property type="protein sequence ID" value="CAF1312911.1"/>
    <property type="molecule type" value="Genomic_DNA"/>
</dbReference>
<proteinExistence type="predicted"/>
<evidence type="ECO:0000313" key="5">
    <source>
        <dbReference type="Proteomes" id="UP000663844"/>
    </source>
</evidence>
<dbReference type="EMBL" id="CAJOBB010003605">
    <property type="protein sequence ID" value="CAF4049535.1"/>
    <property type="molecule type" value="Genomic_DNA"/>
</dbReference>
<gene>
    <name evidence="1" type="ORF">IZO911_LOCUS32461</name>
    <name evidence="2" type="ORF">JYZ213_LOCUS32958</name>
    <name evidence="4" type="ORF">KXQ929_LOCUS31439</name>
    <name evidence="3" type="ORF">OXD698_LOCUS27013</name>
</gene>
<dbReference type="InterPro" id="IPR004981">
    <property type="entry name" value="Trp_2_3_dOase"/>
</dbReference>
<dbReference type="GO" id="GO:0019442">
    <property type="term" value="P:L-tryptophan catabolic process to acetyl-CoA"/>
    <property type="evidence" value="ECO:0007669"/>
    <property type="project" value="TreeGrafter"/>
</dbReference>
<evidence type="ECO:0000313" key="4">
    <source>
        <dbReference type="EMBL" id="CAF4049535.1"/>
    </source>
</evidence>
<name>A0A819KZK8_9BILA</name>